<evidence type="ECO:0000256" key="1">
    <source>
        <dbReference type="SAM" id="MobiDB-lite"/>
    </source>
</evidence>
<feature type="region of interest" description="Disordered" evidence="1">
    <location>
        <begin position="29"/>
        <end position="51"/>
    </location>
</feature>
<reference evidence="2 3" key="1">
    <citation type="journal article" date="2014" name="Genome Announc.">
        <title>Draft Genome Sequences of Three Strains of Bacteroides pyogenes Isolated from a Cat and Swine.</title>
        <authorList>
            <person name="Sakamoto M."/>
            <person name="Oshima K."/>
            <person name="Suda W."/>
            <person name="Kitamura K."/>
            <person name="Iida T."/>
            <person name="Hattori M."/>
            <person name="Ohkuma M."/>
        </authorList>
    </citation>
    <scope>NUCLEOTIDE SEQUENCE [LARGE SCALE GENOMIC DNA]</scope>
    <source>
        <strain evidence="2 3">JCM 6292</strain>
    </source>
</reference>
<sequence length="51" mass="5507">MKSVKQLRCCPELSSPLLLPHNMLCTHTPDAGISGEVKENKGISGNTTEQI</sequence>
<evidence type="ECO:0000313" key="2">
    <source>
        <dbReference type="EMBL" id="GAE15588.1"/>
    </source>
</evidence>
<proteinExistence type="predicted"/>
<name>W4P843_9BACE</name>
<protein>
    <submittedName>
        <fullName evidence="2">Uncharacterized protein</fullName>
    </submittedName>
</protein>
<comment type="caution">
    <text evidence="2">The sequence shown here is derived from an EMBL/GenBank/DDBJ whole genome shotgun (WGS) entry which is preliminary data.</text>
</comment>
<dbReference type="EMBL" id="BAIQ01000018">
    <property type="protein sequence ID" value="GAE15588.1"/>
    <property type="molecule type" value="Genomic_DNA"/>
</dbReference>
<organism evidence="2 3">
    <name type="scientific">Bacteroides pyogenes JCM 6292</name>
    <dbReference type="NCBI Taxonomy" id="1235809"/>
    <lineage>
        <taxon>Bacteria</taxon>
        <taxon>Pseudomonadati</taxon>
        <taxon>Bacteroidota</taxon>
        <taxon>Bacteroidia</taxon>
        <taxon>Bacteroidales</taxon>
        <taxon>Bacteroidaceae</taxon>
        <taxon>Bacteroides</taxon>
    </lineage>
</organism>
<accession>W4P843</accession>
<dbReference type="Proteomes" id="UP000018861">
    <property type="component" value="Unassembled WGS sequence"/>
</dbReference>
<dbReference type="AlphaFoldDB" id="W4P843"/>
<evidence type="ECO:0000313" key="3">
    <source>
        <dbReference type="Proteomes" id="UP000018861"/>
    </source>
</evidence>
<gene>
    <name evidence="2" type="ORF">JCM6292_1885</name>
</gene>